<organism evidence="8 9">
    <name type="scientific">Flavobacterium ginsengisoli</name>
    <dbReference type="NCBI Taxonomy" id="871694"/>
    <lineage>
        <taxon>Bacteria</taxon>
        <taxon>Pseudomonadati</taxon>
        <taxon>Bacteroidota</taxon>
        <taxon>Flavobacteriia</taxon>
        <taxon>Flavobacteriales</taxon>
        <taxon>Flavobacteriaceae</taxon>
        <taxon>Flavobacterium</taxon>
    </lineage>
</organism>
<gene>
    <name evidence="8" type="ORF">GCM10022422_16390</name>
</gene>
<sequence length="502" mass="58035">MEAVAYLRVSTQEQSLERQYEDIKEFASKKNLALVKIFEDKISATKTKTDERVGFNEMKKYLQMNEGVQNILVLEISRLGRKNNDIQNVVEEYIQKGINIHIKDLNISTLDDNGKRSFASEMMISLLGVMSSNETRILGSRISSGKMSRARKNLAFGGKIIGYKKGEDGTPMINEAEAPMIEKIFELASKDLGMRNISALIESEFGWKIAIGTLSGIIRNSFHKGERKYIDLELSVPAIVSKELWQKANDSINNRNKFASRTNVNPNIVQGKIKCACGNVMHQKVIPQGRIDCFICKDEKCKNSINRPWLFRMIRRIVERHAEKTKDEKVRENFKLQISSNKVKIDLNNKEIERLENRLRRARDLYIDLELTKEEYNETKSETSVKIEQYNHINKKLKESILSSENALKTDIKHFNEDLELFKNEIKDVINSVIVDKEDVAIDIYGWSVYYLDKPNPIKLGWEARKPLNERYINEKLPLRHPISNDDLEMMINDYISNNFTA</sequence>
<dbReference type="InterPro" id="IPR006118">
    <property type="entry name" value="Recombinase_CS"/>
</dbReference>
<dbReference type="Pfam" id="PF07508">
    <property type="entry name" value="Recombinase"/>
    <property type="match status" value="1"/>
</dbReference>
<dbReference type="Gene3D" id="3.90.1750.20">
    <property type="entry name" value="Putative Large Serine Recombinase, Chain B, Domain 2"/>
    <property type="match status" value="1"/>
</dbReference>
<name>A0ABP7FEX5_9FLAO</name>
<dbReference type="PANTHER" id="PTHR30461:SF26">
    <property type="entry name" value="RESOLVASE HOMOLOG YNEB"/>
    <property type="match status" value="1"/>
</dbReference>
<protein>
    <submittedName>
        <fullName evidence="8">Recombinase family protein</fullName>
    </submittedName>
</protein>
<keyword evidence="3" id="KW-0238">DNA-binding</keyword>
<dbReference type="InterPro" id="IPR038109">
    <property type="entry name" value="DNA_bind_recomb_sf"/>
</dbReference>
<dbReference type="PROSITE" id="PS00397">
    <property type="entry name" value="RECOMBINASES_1"/>
    <property type="match status" value="1"/>
</dbReference>
<accession>A0ABP7FEX5</accession>
<keyword evidence="4" id="KW-0233">DNA recombination</keyword>
<dbReference type="Proteomes" id="UP001501367">
    <property type="component" value="Unassembled WGS sequence"/>
</dbReference>
<dbReference type="Gene3D" id="3.40.50.1390">
    <property type="entry name" value="Resolvase, N-terminal catalytic domain"/>
    <property type="match status" value="1"/>
</dbReference>
<keyword evidence="9" id="KW-1185">Reference proteome</keyword>
<dbReference type="PROSITE" id="PS51736">
    <property type="entry name" value="RECOMBINASES_3"/>
    <property type="match status" value="1"/>
</dbReference>
<evidence type="ECO:0000256" key="3">
    <source>
        <dbReference type="ARBA" id="ARBA00023125"/>
    </source>
</evidence>
<evidence type="ECO:0000256" key="1">
    <source>
        <dbReference type="ARBA" id="ARBA00009913"/>
    </source>
</evidence>
<dbReference type="InterPro" id="IPR036162">
    <property type="entry name" value="Resolvase-like_N_sf"/>
</dbReference>
<dbReference type="InterPro" id="IPR006119">
    <property type="entry name" value="Resolv_N"/>
</dbReference>
<dbReference type="InterPro" id="IPR011109">
    <property type="entry name" value="DNA_bind_recombinase_dom"/>
</dbReference>
<comment type="caution">
    <text evidence="8">The sequence shown here is derived from an EMBL/GenBank/DDBJ whole genome shotgun (WGS) entry which is preliminary data.</text>
</comment>
<dbReference type="SUPFAM" id="SSF53041">
    <property type="entry name" value="Resolvase-like"/>
    <property type="match status" value="1"/>
</dbReference>
<dbReference type="InterPro" id="IPR050639">
    <property type="entry name" value="SSR_resolvase"/>
</dbReference>
<evidence type="ECO:0000256" key="4">
    <source>
        <dbReference type="ARBA" id="ARBA00023172"/>
    </source>
</evidence>
<evidence type="ECO:0000313" key="8">
    <source>
        <dbReference type="EMBL" id="GAA3734228.1"/>
    </source>
</evidence>
<reference evidence="9" key="1">
    <citation type="journal article" date="2019" name="Int. J. Syst. Evol. Microbiol.">
        <title>The Global Catalogue of Microorganisms (GCM) 10K type strain sequencing project: providing services to taxonomists for standard genome sequencing and annotation.</title>
        <authorList>
            <consortium name="The Broad Institute Genomics Platform"/>
            <consortium name="The Broad Institute Genome Sequencing Center for Infectious Disease"/>
            <person name="Wu L."/>
            <person name="Ma J."/>
        </authorList>
    </citation>
    <scope>NUCLEOTIDE SEQUENCE [LARGE SCALE GENOMIC DNA]</scope>
    <source>
        <strain evidence="9">JCM 17336</strain>
    </source>
</reference>
<evidence type="ECO:0000259" key="7">
    <source>
        <dbReference type="PROSITE" id="PS51736"/>
    </source>
</evidence>
<dbReference type="RefSeq" id="WP_278022457.1">
    <property type="nucleotide sequence ID" value="NZ_BAABDT010000002.1"/>
</dbReference>
<dbReference type="SMART" id="SM00857">
    <property type="entry name" value="Resolvase"/>
    <property type="match status" value="1"/>
</dbReference>
<dbReference type="CDD" id="cd03768">
    <property type="entry name" value="SR_ResInv"/>
    <property type="match status" value="1"/>
</dbReference>
<evidence type="ECO:0000256" key="5">
    <source>
        <dbReference type="PROSITE-ProRule" id="PRU10137"/>
    </source>
</evidence>
<feature type="active site" description="O-(5'-phospho-DNA)-serine intermediate" evidence="5">
    <location>
        <position position="10"/>
    </location>
</feature>
<evidence type="ECO:0000256" key="2">
    <source>
        <dbReference type="ARBA" id="ARBA00022908"/>
    </source>
</evidence>
<dbReference type="Pfam" id="PF00239">
    <property type="entry name" value="Resolvase"/>
    <property type="match status" value="1"/>
</dbReference>
<keyword evidence="2" id="KW-0229">DNA integration</keyword>
<keyword evidence="6" id="KW-0175">Coiled coil</keyword>
<evidence type="ECO:0000313" key="9">
    <source>
        <dbReference type="Proteomes" id="UP001501367"/>
    </source>
</evidence>
<dbReference type="PANTHER" id="PTHR30461">
    <property type="entry name" value="DNA-INVERTASE FROM LAMBDOID PROPHAGE"/>
    <property type="match status" value="1"/>
</dbReference>
<dbReference type="EMBL" id="BAABDT010000002">
    <property type="protein sequence ID" value="GAA3734228.1"/>
    <property type="molecule type" value="Genomic_DNA"/>
</dbReference>
<feature type="domain" description="Resolvase/invertase-type recombinase catalytic" evidence="7">
    <location>
        <begin position="2"/>
        <end position="153"/>
    </location>
</feature>
<proteinExistence type="inferred from homology"/>
<feature type="coiled-coil region" evidence="6">
    <location>
        <begin position="345"/>
        <end position="379"/>
    </location>
</feature>
<comment type="similarity">
    <text evidence="1">Belongs to the site-specific recombinase resolvase family.</text>
</comment>
<evidence type="ECO:0000256" key="6">
    <source>
        <dbReference type="SAM" id="Coils"/>
    </source>
</evidence>